<evidence type="ECO:0000313" key="2">
    <source>
        <dbReference type="Proteomes" id="UP000016543"/>
    </source>
</evidence>
<gene>
    <name evidence="1" type="ORF">OS145_11581</name>
</gene>
<reference evidence="1 2" key="1">
    <citation type="submission" date="2006-01" db="EMBL/GenBank/DDBJ databases">
        <authorList>
            <person name="Brettar I."/>
            <person name="Hofle M."/>
            <person name="Ferriera S."/>
            <person name="Johnson J."/>
            <person name="Kravitz S."/>
            <person name="Halpern A."/>
            <person name="Remington K."/>
            <person name="Beeson K."/>
            <person name="Tran B."/>
            <person name="Rogers Y.-H."/>
            <person name="Friedman R."/>
            <person name="Venter J.C."/>
        </authorList>
    </citation>
    <scope>NUCLEOTIDE SEQUENCE [LARGE SCALE GENOMIC DNA]</scope>
    <source>
        <strain evidence="1 2">OS145</strain>
    </source>
</reference>
<dbReference type="EMBL" id="AAMX01000010">
    <property type="protein sequence ID" value="EAQ31929.1"/>
    <property type="molecule type" value="Genomic_DNA"/>
</dbReference>
<proteinExistence type="predicted"/>
<protein>
    <submittedName>
        <fullName evidence="1">Uncharacterized protein</fullName>
    </submittedName>
</protein>
<dbReference type="Pfam" id="PF20329">
    <property type="entry name" value="DUF6624"/>
    <property type="match status" value="1"/>
</dbReference>
<organism evidence="1 2">
    <name type="scientific">Idiomarina baltica OS145</name>
    <dbReference type="NCBI Taxonomy" id="314276"/>
    <lineage>
        <taxon>Bacteria</taxon>
        <taxon>Pseudomonadati</taxon>
        <taxon>Pseudomonadota</taxon>
        <taxon>Gammaproteobacteria</taxon>
        <taxon>Alteromonadales</taxon>
        <taxon>Idiomarinaceae</taxon>
        <taxon>Idiomarina</taxon>
    </lineage>
</organism>
<sequence>MRDDEVGPCAQGLILVRVSSWLVKMEAFYMRLVLILISLFPLLVDAQSNPNLQSELVNMARVDQSIRQEVGEAGWSNAPRALLDKLANVDKKNTERLKEIFAKKGWVNSEQVGKKGVSAAFLIIQHSPDTEFQKRMLPKIKQSYLADEGISGEQVALLTDRVYVRDGKQQIYGTQARVVSGEIMFEPIKDPETVDERRAEMNMSTLSTYKKLLEEAYGM</sequence>
<keyword evidence="2" id="KW-1185">Reference proteome</keyword>
<dbReference type="InterPro" id="IPR046732">
    <property type="entry name" value="DUF6624"/>
</dbReference>
<dbReference type="Proteomes" id="UP000016543">
    <property type="component" value="Unassembled WGS sequence"/>
</dbReference>
<accession>A0ABP2CQ81</accession>
<evidence type="ECO:0000313" key="1">
    <source>
        <dbReference type="EMBL" id="EAQ31929.1"/>
    </source>
</evidence>
<comment type="caution">
    <text evidence="1">The sequence shown here is derived from an EMBL/GenBank/DDBJ whole genome shotgun (WGS) entry which is preliminary data.</text>
</comment>
<name>A0ABP2CQ81_9GAMM</name>